<dbReference type="InterPro" id="IPR005045">
    <property type="entry name" value="CDC50/LEM3_fam"/>
</dbReference>
<name>A0A9W4U325_9ASCO</name>
<feature type="transmembrane region" description="Helical" evidence="7">
    <location>
        <begin position="61"/>
        <end position="84"/>
    </location>
</feature>
<dbReference type="EMBL" id="CANTUO010000007">
    <property type="protein sequence ID" value="CAI5760589.1"/>
    <property type="molecule type" value="Genomic_DNA"/>
</dbReference>
<evidence type="ECO:0000256" key="3">
    <source>
        <dbReference type="ARBA" id="ARBA00022692"/>
    </source>
</evidence>
<dbReference type="PIRSF" id="PIRSF015840">
    <property type="entry name" value="DUF284_TM_euk"/>
    <property type="match status" value="1"/>
</dbReference>
<keyword evidence="9" id="KW-1185">Reference proteome</keyword>
<dbReference type="GO" id="GO:0005794">
    <property type="term" value="C:Golgi apparatus"/>
    <property type="evidence" value="ECO:0007669"/>
    <property type="project" value="TreeGrafter"/>
</dbReference>
<dbReference type="OrthoDB" id="340608at2759"/>
<dbReference type="PANTHER" id="PTHR10926">
    <property type="entry name" value="CELL CYCLE CONTROL PROTEIN 50"/>
    <property type="match status" value="1"/>
</dbReference>
<dbReference type="Proteomes" id="UP001152885">
    <property type="component" value="Unassembled WGS sequence"/>
</dbReference>
<evidence type="ECO:0000256" key="5">
    <source>
        <dbReference type="ARBA" id="ARBA00023136"/>
    </source>
</evidence>
<dbReference type="GO" id="GO:0005783">
    <property type="term" value="C:endoplasmic reticulum"/>
    <property type="evidence" value="ECO:0007669"/>
    <property type="project" value="TreeGrafter"/>
</dbReference>
<comment type="subcellular location">
    <subcellularLocation>
        <location evidence="1">Membrane</location>
        <topology evidence="1">Multi-pass membrane protein</topology>
    </subcellularLocation>
</comment>
<evidence type="ECO:0000313" key="8">
    <source>
        <dbReference type="EMBL" id="CAI5760589.1"/>
    </source>
</evidence>
<proteinExistence type="inferred from homology"/>
<organism evidence="8 9">
    <name type="scientific">Candida verbasci</name>
    <dbReference type="NCBI Taxonomy" id="1227364"/>
    <lineage>
        <taxon>Eukaryota</taxon>
        <taxon>Fungi</taxon>
        <taxon>Dikarya</taxon>
        <taxon>Ascomycota</taxon>
        <taxon>Saccharomycotina</taxon>
        <taxon>Pichiomycetes</taxon>
        <taxon>Debaryomycetaceae</taxon>
        <taxon>Candida/Lodderomyces clade</taxon>
        <taxon>Candida</taxon>
    </lineage>
</organism>
<comment type="similarity">
    <text evidence="2 6">Belongs to the CDC50/LEM3 family.</text>
</comment>
<comment type="caution">
    <text evidence="8">The sequence shown here is derived from an EMBL/GenBank/DDBJ whole genome shotgun (WGS) entry which is preliminary data.</text>
</comment>
<evidence type="ECO:0000313" key="9">
    <source>
        <dbReference type="Proteomes" id="UP001152885"/>
    </source>
</evidence>
<evidence type="ECO:0008006" key="10">
    <source>
        <dbReference type="Google" id="ProtNLM"/>
    </source>
</evidence>
<dbReference type="Pfam" id="PF03381">
    <property type="entry name" value="CDC50"/>
    <property type="match status" value="1"/>
</dbReference>
<evidence type="ECO:0000256" key="7">
    <source>
        <dbReference type="SAM" id="Phobius"/>
    </source>
</evidence>
<keyword evidence="4 7" id="KW-1133">Transmembrane helix</keyword>
<accession>A0A9W4U325</accession>
<keyword evidence="5 6" id="KW-0472">Membrane</keyword>
<evidence type="ECO:0000256" key="6">
    <source>
        <dbReference type="PIRNR" id="PIRNR015840"/>
    </source>
</evidence>
<sequence length="419" mass="48490">MNFLRKRKDSSDDNGFSNEIDDDYVNEINDSTIHKSRKPPNTAFRQQRLKAWQPILTPKSVIPLLILLTVIFTPLGIAIIFTTYNVEELNIDYSNCEKLANYDTYGSIPDKYTGYHFKHIATSPDFKWKLLNETSVYNKDDEVTTCLIQFNLPKDLKPPLYLYYKLTNFFQNHRKYVESYDLDQLGGKALSSDDVTDNCKPLKHREYKGETRLIYPCGLIANSYFNDSINSPILLNTRSTENNETYEFVDKDISWPSDRNHKFKKTSYKPDDVVPPPNWDRMYPDGYTNENLPNVQSWEHLQNWMRTAALPNFYKLYGQNKSSVMSSGTYQMSVQLHYPVEIFGGSKNIIITTNSIFGGRNIALGIIYIIVAVISLVLGIAFLIQYLIKPRKIGDHNFLQNSHINRDIGVNNDSYRDQL</sequence>
<evidence type="ECO:0000256" key="4">
    <source>
        <dbReference type="ARBA" id="ARBA00022989"/>
    </source>
</evidence>
<reference evidence="8" key="1">
    <citation type="submission" date="2022-12" db="EMBL/GenBank/DDBJ databases">
        <authorList>
            <person name="Brejova B."/>
        </authorList>
    </citation>
    <scope>NUCLEOTIDE SEQUENCE</scope>
</reference>
<keyword evidence="3 7" id="KW-0812">Transmembrane</keyword>
<feature type="transmembrane region" description="Helical" evidence="7">
    <location>
        <begin position="362"/>
        <end position="388"/>
    </location>
</feature>
<evidence type="ECO:0000256" key="1">
    <source>
        <dbReference type="ARBA" id="ARBA00004141"/>
    </source>
</evidence>
<evidence type="ECO:0000256" key="2">
    <source>
        <dbReference type="ARBA" id="ARBA00009457"/>
    </source>
</evidence>
<protein>
    <recommendedName>
        <fullName evidence="10">Cell division control protein 50</fullName>
    </recommendedName>
</protein>
<gene>
    <name evidence="8" type="ORF">CANVERA_P5098</name>
</gene>
<dbReference type="GO" id="GO:0045332">
    <property type="term" value="P:phospholipid translocation"/>
    <property type="evidence" value="ECO:0007669"/>
    <property type="project" value="UniProtKB-UniRule"/>
</dbReference>
<dbReference type="GO" id="GO:0005886">
    <property type="term" value="C:plasma membrane"/>
    <property type="evidence" value="ECO:0007669"/>
    <property type="project" value="TreeGrafter"/>
</dbReference>
<dbReference type="PANTHER" id="PTHR10926:SF0">
    <property type="entry name" value="CDC50, ISOFORM A"/>
    <property type="match status" value="1"/>
</dbReference>
<dbReference type="AlphaFoldDB" id="A0A9W4U325"/>